<dbReference type="SUPFAM" id="SSF46689">
    <property type="entry name" value="Homeodomain-like"/>
    <property type="match status" value="2"/>
</dbReference>
<reference evidence="4 5" key="1">
    <citation type="submission" date="2020-08" db="EMBL/GenBank/DDBJ databases">
        <title>Genomic Encyclopedia of Type Strains, Phase III (KMG-III): the genomes of soil and plant-associated and newly described type strains.</title>
        <authorList>
            <person name="Whitman W."/>
        </authorList>
    </citation>
    <scope>NUCLEOTIDE SEQUENCE [LARGE SCALE GENOMIC DNA]</scope>
    <source>
        <strain evidence="4 5">CECT 8577</strain>
    </source>
</reference>
<evidence type="ECO:0000313" key="4">
    <source>
        <dbReference type="EMBL" id="MBB3049754.1"/>
    </source>
</evidence>
<protein>
    <submittedName>
        <fullName evidence="4">Transcriptional regulator GlxA family with amidase domain</fullName>
    </submittedName>
</protein>
<keyword evidence="5" id="KW-1185">Reference proteome</keyword>
<dbReference type="CDD" id="cd03137">
    <property type="entry name" value="GATase1_AraC_1"/>
    <property type="match status" value="1"/>
</dbReference>
<proteinExistence type="predicted"/>
<dbReference type="InterPro" id="IPR029062">
    <property type="entry name" value="Class_I_gatase-like"/>
</dbReference>
<dbReference type="Pfam" id="PF12833">
    <property type="entry name" value="HTH_18"/>
    <property type="match status" value="1"/>
</dbReference>
<organism evidence="4 5">
    <name type="scientific">Prauserella isguenensis</name>
    <dbReference type="NCBI Taxonomy" id="1470180"/>
    <lineage>
        <taxon>Bacteria</taxon>
        <taxon>Bacillati</taxon>
        <taxon>Actinomycetota</taxon>
        <taxon>Actinomycetes</taxon>
        <taxon>Pseudonocardiales</taxon>
        <taxon>Pseudonocardiaceae</taxon>
        <taxon>Prauserella</taxon>
    </lineage>
</organism>
<dbReference type="RefSeq" id="WP_183647770.1">
    <property type="nucleotide sequence ID" value="NZ_JACHWU010000001.1"/>
</dbReference>
<dbReference type="Gene3D" id="1.10.10.60">
    <property type="entry name" value="Homeodomain-like"/>
    <property type="match status" value="1"/>
</dbReference>
<evidence type="ECO:0000256" key="1">
    <source>
        <dbReference type="ARBA" id="ARBA00023015"/>
    </source>
</evidence>
<sequence>MRIGIYAFDDVTMFHLSVPQLVFDEVARQGLGTWETFLFSDGPPAIRTSEGYRIGDLAGLDEAREADAVVMPSWFFDGRPASEAVRTTLTTAHQAGATIVGLCLGAIPVVDAGLLTGRAAVTHWQAFDLLAQRHPELDLDDSVLYIDHGDVLTSAGTASGLDACLHLVRSRLGASAANQVARSLVIAPHREGGQAQYIERPMPPRSADDAISRAMQWAEQRLAEPLPVERLATTAHMSTRTFVRAFRSATGTTPAAWVRARRLDEARRLLETSEQPVDRIAVDCGFGSAVTMRQNFSARFRISPSQYRRRFHAGAE</sequence>
<dbReference type="Pfam" id="PF01965">
    <property type="entry name" value="DJ-1_PfpI"/>
    <property type="match status" value="1"/>
</dbReference>
<dbReference type="InterPro" id="IPR002818">
    <property type="entry name" value="DJ-1/PfpI"/>
</dbReference>
<dbReference type="InterPro" id="IPR052158">
    <property type="entry name" value="INH-QAR"/>
</dbReference>
<keyword evidence="1" id="KW-0805">Transcription regulation</keyword>
<comment type="caution">
    <text evidence="4">The sequence shown here is derived from an EMBL/GenBank/DDBJ whole genome shotgun (WGS) entry which is preliminary data.</text>
</comment>
<dbReference type="Proteomes" id="UP000550714">
    <property type="component" value="Unassembled WGS sequence"/>
</dbReference>
<dbReference type="SMART" id="SM00342">
    <property type="entry name" value="HTH_ARAC"/>
    <property type="match status" value="1"/>
</dbReference>
<dbReference type="InterPro" id="IPR018060">
    <property type="entry name" value="HTH_AraC"/>
</dbReference>
<dbReference type="GO" id="GO:0003700">
    <property type="term" value="F:DNA-binding transcription factor activity"/>
    <property type="evidence" value="ECO:0007669"/>
    <property type="project" value="InterPro"/>
</dbReference>
<evidence type="ECO:0000259" key="3">
    <source>
        <dbReference type="PROSITE" id="PS01124"/>
    </source>
</evidence>
<dbReference type="PANTHER" id="PTHR43130:SF3">
    <property type="entry name" value="HTH-TYPE TRANSCRIPTIONAL REGULATOR RV1931C"/>
    <property type="match status" value="1"/>
</dbReference>
<accession>A0A839RXH7</accession>
<dbReference type="Gene3D" id="3.40.50.880">
    <property type="match status" value="1"/>
</dbReference>
<dbReference type="AlphaFoldDB" id="A0A839RXH7"/>
<gene>
    <name evidence="4" type="ORF">FHS23_000749</name>
</gene>
<dbReference type="EMBL" id="JACHWU010000001">
    <property type="protein sequence ID" value="MBB3049754.1"/>
    <property type="molecule type" value="Genomic_DNA"/>
</dbReference>
<name>A0A839RXH7_9PSEU</name>
<dbReference type="SUPFAM" id="SSF52317">
    <property type="entry name" value="Class I glutamine amidotransferase-like"/>
    <property type="match status" value="1"/>
</dbReference>
<dbReference type="PANTHER" id="PTHR43130">
    <property type="entry name" value="ARAC-FAMILY TRANSCRIPTIONAL REGULATOR"/>
    <property type="match status" value="1"/>
</dbReference>
<keyword evidence="2" id="KW-0804">Transcription</keyword>
<dbReference type="GO" id="GO:0043565">
    <property type="term" value="F:sequence-specific DNA binding"/>
    <property type="evidence" value="ECO:0007669"/>
    <property type="project" value="InterPro"/>
</dbReference>
<dbReference type="PROSITE" id="PS01124">
    <property type="entry name" value="HTH_ARAC_FAMILY_2"/>
    <property type="match status" value="1"/>
</dbReference>
<evidence type="ECO:0000313" key="5">
    <source>
        <dbReference type="Proteomes" id="UP000550714"/>
    </source>
</evidence>
<feature type="domain" description="HTH araC/xylS-type" evidence="3">
    <location>
        <begin position="212"/>
        <end position="310"/>
    </location>
</feature>
<dbReference type="InterPro" id="IPR009057">
    <property type="entry name" value="Homeodomain-like_sf"/>
</dbReference>
<evidence type="ECO:0000256" key="2">
    <source>
        <dbReference type="ARBA" id="ARBA00023163"/>
    </source>
</evidence>